<dbReference type="InterPro" id="IPR036388">
    <property type="entry name" value="WH-like_DNA-bd_sf"/>
</dbReference>
<dbReference type="CDD" id="cd06529">
    <property type="entry name" value="S24_LexA-like"/>
    <property type="match status" value="1"/>
</dbReference>
<evidence type="ECO:0000256" key="1">
    <source>
        <dbReference type="ARBA" id="ARBA00007484"/>
    </source>
</evidence>
<evidence type="ECO:0000256" key="4">
    <source>
        <dbReference type="ARBA" id="ARBA00022813"/>
    </source>
</evidence>
<keyword evidence="5" id="KW-0234">DNA repair</keyword>
<dbReference type="RefSeq" id="WP_092053964.1">
    <property type="nucleotide sequence ID" value="NZ_FOJJ01000004.1"/>
</dbReference>
<gene>
    <name evidence="9" type="ORF">FL622_14025</name>
</gene>
<dbReference type="InterPro" id="IPR006197">
    <property type="entry name" value="Peptidase_S24_LexA"/>
</dbReference>
<dbReference type="PRINTS" id="PR00726">
    <property type="entry name" value="LEXASERPTASE"/>
</dbReference>
<dbReference type="SUPFAM" id="SSF51306">
    <property type="entry name" value="LexA/Signal peptidase"/>
    <property type="match status" value="1"/>
</dbReference>
<sequence>MRTPQSDPEYLARLQDYFARWKTIPSYERLCALWGLASRSAAGKVLERLRRAEFLERTPDGAWVPARRFFERQLARQVVQAGSPAADVEAGMTALLLDDLLVDTPSRTLLVRVRGESMREANIFDGDMVIVERQAEAAPGEIVVALVDGELTVKRLLRDGGGWLLHPENPEFADIRPEGELTLVGVVTGLARRLRKGPA</sequence>
<evidence type="ECO:0000256" key="3">
    <source>
        <dbReference type="ARBA" id="ARBA00022801"/>
    </source>
</evidence>
<keyword evidence="4 7" id="KW-0068">Autocatalytic cleavage</keyword>
<evidence type="ECO:0000259" key="8">
    <source>
        <dbReference type="Pfam" id="PF00717"/>
    </source>
</evidence>
<keyword evidence="2" id="KW-0227">DNA damage</keyword>
<proteinExistence type="inferred from homology"/>
<dbReference type="GO" id="GO:0006355">
    <property type="term" value="P:regulation of DNA-templated transcription"/>
    <property type="evidence" value="ECO:0007669"/>
    <property type="project" value="InterPro"/>
</dbReference>
<protein>
    <submittedName>
        <fullName evidence="9">LexA family transcriptional regulator</fullName>
    </submittedName>
</protein>
<evidence type="ECO:0000313" key="9">
    <source>
        <dbReference type="EMBL" id="TRO79098.1"/>
    </source>
</evidence>
<evidence type="ECO:0000256" key="2">
    <source>
        <dbReference type="ARBA" id="ARBA00022763"/>
    </source>
</evidence>
<dbReference type="Gene3D" id="2.10.109.10">
    <property type="entry name" value="Umud Fragment, subunit A"/>
    <property type="match status" value="1"/>
</dbReference>
<keyword evidence="10" id="KW-1185">Reference proteome</keyword>
<comment type="similarity">
    <text evidence="1 7">Belongs to the peptidase S24 family.</text>
</comment>
<feature type="domain" description="Peptidase S24/S26A/S26B/S26C" evidence="8">
    <location>
        <begin position="78"/>
        <end position="187"/>
    </location>
</feature>
<dbReference type="Gene3D" id="1.10.10.10">
    <property type="entry name" value="Winged helix-like DNA-binding domain superfamily/Winged helix DNA-binding domain"/>
    <property type="match status" value="1"/>
</dbReference>
<evidence type="ECO:0000256" key="7">
    <source>
        <dbReference type="RuleBase" id="RU003991"/>
    </source>
</evidence>
<evidence type="ECO:0000256" key="5">
    <source>
        <dbReference type="ARBA" id="ARBA00023204"/>
    </source>
</evidence>
<reference evidence="9 10" key="1">
    <citation type="submission" date="2019-07" db="EMBL/GenBank/DDBJ databases">
        <title>Insights of Desulfuromonas acetexigens electromicrobiology.</title>
        <authorList>
            <person name="Katuri K."/>
            <person name="Sapireddy V."/>
            <person name="Shaw D.R."/>
            <person name="Saikaly P."/>
        </authorList>
    </citation>
    <scope>NUCLEOTIDE SEQUENCE [LARGE SCALE GENOMIC DNA]</scope>
    <source>
        <strain evidence="9 10">2873</strain>
    </source>
</reference>
<dbReference type="GO" id="GO:0006281">
    <property type="term" value="P:DNA repair"/>
    <property type="evidence" value="ECO:0007669"/>
    <property type="project" value="UniProtKB-KW"/>
</dbReference>
<dbReference type="InterPro" id="IPR036286">
    <property type="entry name" value="LexA/Signal_pep-like_sf"/>
</dbReference>
<dbReference type="InterPro" id="IPR015927">
    <property type="entry name" value="Peptidase_S24_S26A/B/C"/>
</dbReference>
<comment type="caution">
    <text evidence="9">The sequence shown here is derived from an EMBL/GenBank/DDBJ whole genome shotgun (WGS) entry which is preliminary data.</text>
</comment>
<dbReference type="PANTHER" id="PTHR33516:SF2">
    <property type="entry name" value="LEXA REPRESSOR-RELATED"/>
    <property type="match status" value="1"/>
</dbReference>
<evidence type="ECO:0000313" key="10">
    <source>
        <dbReference type="Proteomes" id="UP000317155"/>
    </source>
</evidence>
<dbReference type="AlphaFoldDB" id="A0A550J794"/>
<keyword evidence="3 7" id="KW-0378">Hydrolase</keyword>
<evidence type="ECO:0000256" key="6">
    <source>
        <dbReference type="ARBA" id="ARBA00023236"/>
    </source>
</evidence>
<accession>A0A550J794</accession>
<dbReference type="InterPro" id="IPR039418">
    <property type="entry name" value="LexA-like"/>
</dbReference>
<organism evidence="9 10">
    <name type="scientific">Trichloromonas acetexigens</name>
    <dbReference type="NCBI Taxonomy" id="38815"/>
    <lineage>
        <taxon>Bacteria</taxon>
        <taxon>Pseudomonadati</taxon>
        <taxon>Thermodesulfobacteriota</taxon>
        <taxon>Desulfuromonadia</taxon>
        <taxon>Desulfuromonadales</taxon>
        <taxon>Trichloromonadaceae</taxon>
        <taxon>Trichloromonas</taxon>
    </lineage>
</organism>
<dbReference type="PANTHER" id="PTHR33516">
    <property type="entry name" value="LEXA REPRESSOR"/>
    <property type="match status" value="1"/>
</dbReference>
<dbReference type="EMBL" id="VJVV01000012">
    <property type="protein sequence ID" value="TRO79098.1"/>
    <property type="molecule type" value="Genomic_DNA"/>
</dbReference>
<dbReference type="GO" id="GO:0009432">
    <property type="term" value="P:SOS response"/>
    <property type="evidence" value="ECO:0007669"/>
    <property type="project" value="UniProtKB-KW"/>
</dbReference>
<dbReference type="InterPro" id="IPR050077">
    <property type="entry name" value="LexA_repressor"/>
</dbReference>
<dbReference type="GO" id="GO:0003677">
    <property type="term" value="F:DNA binding"/>
    <property type="evidence" value="ECO:0007669"/>
    <property type="project" value="InterPro"/>
</dbReference>
<keyword evidence="6" id="KW-0742">SOS response</keyword>
<dbReference type="GO" id="GO:0016787">
    <property type="term" value="F:hydrolase activity"/>
    <property type="evidence" value="ECO:0007669"/>
    <property type="project" value="UniProtKB-KW"/>
</dbReference>
<dbReference type="OrthoDB" id="9802364at2"/>
<name>A0A550J794_9BACT</name>
<dbReference type="Proteomes" id="UP000317155">
    <property type="component" value="Unassembled WGS sequence"/>
</dbReference>
<dbReference type="Pfam" id="PF00717">
    <property type="entry name" value="Peptidase_S24"/>
    <property type="match status" value="1"/>
</dbReference>